<comment type="caution">
    <text evidence="10">The sequence shown here is derived from an EMBL/GenBank/DDBJ whole genome shotgun (WGS) entry which is preliminary data.</text>
</comment>
<protein>
    <recommendedName>
        <fullName evidence="9">Alkaline ceramidase</fullName>
        <ecNumber evidence="9">3.5.1.-</ecNumber>
    </recommendedName>
</protein>
<dbReference type="GO" id="GO:0016811">
    <property type="term" value="F:hydrolase activity, acting on carbon-nitrogen (but not peptide) bonds, in linear amides"/>
    <property type="evidence" value="ECO:0007669"/>
    <property type="project" value="InterPro"/>
</dbReference>
<dbReference type="GO" id="GO:0046514">
    <property type="term" value="P:ceramide catabolic process"/>
    <property type="evidence" value="ECO:0007669"/>
    <property type="project" value="TreeGrafter"/>
</dbReference>
<evidence type="ECO:0000313" key="10">
    <source>
        <dbReference type="EMBL" id="CAH1796063.1"/>
    </source>
</evidence>
<evidence type="ECO:0000256" key="4">
    <source>
        <dbReference type="ARBA" id="ARBA00022801"/>
    </source>
</evidence>
<keyword evidence="11" id="KW-1185">Reference proteome</keyword>
<gene>
    <name evidence="10" type="ORF">OFUS_LOCUS20515</name>
</gene>
<dbReference type="OrthoDB" id="187171at2759"/>
<evidence type="ECO:0000256" key="3">
    <source>
        <dbReference type="ARBA" id="ARBA00022692"/>
    </source>
</evidence>
<evidence type="ECO:0000256" key="7">
    <source>
        <dbReference type="PIRSR" id="PIRSR608901-1"/>
    </source>
</evidence>
<dbReference type="AlphaFoldDB" id="A0A8J1XTE3"/>
<keyword evidence="7" id="KW-0106">Calcium</keyword>
<feature type="transmembrane region" description="Helical" evidence="9">
    <location>
        <begin position="140"/>
        <end position="159"/>
    </location>
</feature>
<keyword evidence="9" id="KW-0443">Lipid metabolism</keyword>
<feature type="transmembrane region" description="Helical" evidence="9">
    <location>
        <begin position="57"/>
        <end position="76"/>
    </location>
</feature>
<keyword evidence="7" id="KW-0479">Metal-binding</keyword>
<dbReference type="GO" id="GO:0016020">
    <property type="term" value="C:membrane"/>
    <property type="evidence" value="ECO:0007669"/>
    <property type="project" value="UniProtKB-SubCell"/>
</dbReference>
<name>A0A8J1XTE3_OWEFU</name>
<feature type="binding site" evidence="7">
    <location>
        <position position="16"/>
    </location>
    <ligand>
        <name>Ca(2+)</name>
        <dbReference type="ChEBI" id="CHEBI:29108"/>
    </ligand>
</feature>
<feature type="binding site" evidence="8">
    <location>
        <position position="209"/>
    </location>
    <ligand>
        <name>Zn(2+)</name>
        <dbReference type="ChEBI" id="CHEBI:29105"/>
        <note>catalytic</note>
    </ligand>
</feature>
<dbReference type="PANTHER" id="PTHR46139:SF3">
    <property type="entry name" value="ALKALINE CERAMIDASE"/>
    <property type="match status" value="1"/>
</dbReference>
<dbReference type="Proteomes" id="UP000749559">
    <property type="component" value="Unassembled WGS sequence"/>
</dbReference>
<organism evidence="10 11">
    <name type="scientific">Owenia fusiformis</name>
    <name type="common">Polychaete worm</name>
    <dbReference type="NCBI Taxonomy" id="6347"/>
    <lineage>
        <taxon>Eukaryota</taxon>
        <taxon>Metazoa</taxon>
        <taxon>Spiralia</taxon>
        <taxon>Lophotrochozoa</taxon>
        <taxon>Annelida</taxon>
        <taxon>Polychaeta</taxon>
        <taxon>Sedentaria</taxon>
        <taxon>Canalipalpata</taxon>
        <taxon>Sabellida</taxon>
        <taxon>Oweniida</taxon>
        <taxon>Oweniidae</taxon>
        <taxon>Owenia</taxon>
    </lineage>
</organism>
<feature type="transmembrane region" description="Helical" evidence="9">
    <location>
        <begin position="207"/>
        <end position="226"/>
    </location>
</feature>
<keyword evidence="8" id="KW-0862">Zinc</keyword>
<dbReference type="PANTHER" id="PTHR46139">
    <property type="entry name" value="ALKALINE CERAMIDASE"/>
    <property type="match status" value="1"/>
</dbReference>
<comment type="subcellular location">
    <subcellularLocation>
        <location evidence="1">Membrane</location>
        <topology evidence="1">Multi-pass membrane protein</topology>
    </subcellularLocation>
</comment>
<keyword evidence="5 9" id="KW-1133">Transmembrane helix</keyword>
<evidence type="ECO:0000256" key="8">
    <source>
        <dbReference type="PIRSR" id="PIRSR608901-2"/>
    </source>
</evidence>
<evidence type="ECO:0000256" key="9">
    <source>
        <dbReference type="RuleBase" id="RU364079"/>
    </source>
</evidence>
<feature type="binding site" evidence="8">
    <location>
        <position position="205"/>
    </location>
    <ligand>
        <name>Zn(2+)</name>
        <dbReference type="ChEBI" id="CHEBI:29105"/>
        <note>catalytic</note>
    </ligand>
</feature>
<proteinExistence type="inferred from homology"/>
<feature type="binding site" evidence="7">
    <location>
        <position position="13"/>
    </location>
    <ligand>
        <name>Ca(2+)</name>
        <dbReference type="ChEBI" id="CHEBI:29108"/>
    </ligand>
</feature>
<dbReference type="Pfam" id="PF05875">
    <property type="entry name" value="Ceramidase"/>
    <property type="match status" value="1"/>
</dbReference>
<comment type="function">
    <text evidence="9">Hydrolyzes the sphingolipid ceramide into sphingosine and free fatty acid.</text>
</comment>
<comment type="similarity">
    <text evidence="2 9">Belongs to the alkaline ceramidase family.</text>
</comment>
<feature type="transmembrane region" description="Helical" evidence="9">
    <location>
        <begin position="28"/>
        <end position="48"/>
    </location>
</feature>
<evidence type="ECO:0000313" key="11">
    <source>
        <dbReference type="Proteomes" id="UP000749559"/>
    </source>
</evidence>
<feature type="binding site" evidence="7">
    <location>
        <position position="18"/>
    </location>
    <ligand>
        <name>Ca(2+)</name>
        <dbReference type="ChEBI" id="CHEBI:29108"/>
    </ligand>
</feature>
<dbReference type="InterPro" id="IPR008901">
    <property type="entry name" value="ACER"/>
</dbReference>
<feature type="binding site" evidence="7">
    <location>
        <position position="14"/>
    </location>
    <ligand>
        <name>Ca(2+)</name>
        <dbReference type="ChEBI" id="CHEBI:29108"/>
    </ligand>
</feature>
<evidence type="ECO:0000256" key="5">
    <source>
        <dbReference type="ARBA" id="ARBA00022989"/>
    </source>
</evidence>
<sequence length="268" mass="31296">MMKELEWGSSKVDWCESNYHITSAIAEFYNTISNVLFFLIPPILIYLFRQYTRQVDWGVNVVWVLLIIVGAGSVYFHTTLSIVGQLIDEISILWVVMSALALWYPRRYLPELFQNRGHFKMTMLFFTVITSGLACAVPEVNAFVLMLFGIPGITLLILELKRCENTRVYNLGFRCCVLFILAVTCWINDRLFCEVWASVNFPYLHCGWHLLIFIASYTACVFFAYFDALTEVPEQMPVLKYWPNDKWDIWGIPYISLKRMGQKPLRKF</sequence>
<keyword evidence="6 9" id="KW-0472">Membrane</keyword>
<evidence type="ECO:0000256" key="1">
    <source>
        <dbReference type="ARBA" id="ARBA00004141"/>
    </source>
</evidence>
<accession>A0A8J1XTE3</accession>
<feature type="binding site" evidence="8">
    <location>
        <position position="77"/>
    </location>
    <ligand>
        <name>Zn(2+)</name>
        <dbReference type="ChEBI" id="CHEBI:29105"/>
        <note>catalytic</note>
    </ligand>
</feature>
<keyword evidence="3 9" id="KW-0812">Transmembrane</keyword>
<comment type="cofactor">
    <cofactor evidence="8">
        <name>Zn(2+)</name>
        <dbReference type="ChEBI" id="CHEBI:29105"/>
    </cofactor>
</comment>
<reference evidence="10" key="1">
    <citation type="submission" date="2022-03" db="EMBL/GenBank/DDBJ databases">
        <authorList>
            <person name="Martin C."/>
        </authorList>
    </citation>
    <scope>NUCLEOTIDE SEQUENCE</scope>
</reference>
<evidence type="ECO:0000256" key="2">
    <source>
        <dbReference type="ARBA" id="ARBA00009780"/>
    </source>
</evidence>
<feature type="binding site" evidence="7">
    <location>
        <position position="27"/>
    </location>
    <ligand>
        <name>Ca(2+)</name>
        <dbReference type="ChEBI" id="CHEBI:29108"/>
    </ligand>
</feature>
<dbReference type="EC" id="3.5.1.-" evidence="9"/>
<dbReference type="GO" id="GO:0046872">
    <property type="term" value="F:metal ion binding"/>
    <property type="evidence" value="ECO:0007669"/>
    <property type="project" value="UniProtKB-KW"/>
</dbReference>
<dbReference type="EMBL" id="CAIIXF020000010">
    <property type="protein sequence ID" value="CAH1796063.1"/>
    <property type="molecule type" value="Genomic_DNA"/>
</dbReference>
<keyword evidence="4 9" id="KW-0378">Hydrolase</keyword>
<feature type="transmembrane region" description="Helical" evidence="9">
    <location>
        <begin position="117"/>
        <end position="134"/>
    </location>
</feature>
<feature type="transmembrane region" description="Helical" evidence="9">
    <location>
        <begin position="82"/>
        <end position="105"/>
    </location>
</feature>
<feature type="transmembrane region" description="Helical" evidence="9">
    <location>
        <begin position="171"/>
        <end position="187"/>
    </location>
</feature>
<evidence type="ECO:0000256" key="6">
    <source>
        <dbReference type="ARBA" id="ARBA00023136"/>
    </source>
</evidence>